<evidence type="ECO:0000313" key="3">
    <source>
        <dbReference type="Proteomes" id="UP000000376"/>
    </source>
</evidence>
<evidence type="ECO:0000313" key="2">
    <source>
        <dbReference type="EMBL" id="ADH92080.1"/>
    </source>
</evidence>
<sequence length="272" mass="29450">MLKPLASLALSISLIAPVMAGPVAETSSLNFNTSANVSVVSAHVTPTEPAAPIGKTEAKEKAADVDTVIAEIKEIGATSRPDIKWGKEFEGLFKTLYELKDELIAISTGNVPAFDTTTILSRAKLAAKIGQAINTGATTLRDKVQAAHVKIGFAVTRSIIRLTNLSSTEAQLNESTEELGNILTEVADYPDLTPEDNATIYVRNELTQKIWKTRWNRDTNILRKKSFATYNKLNRNITKAVGIELGPRSTVKQVREAVTALDNAYKEALAGK</sequence>
<dbReference type="Proteomes" id="UP000000376">
    <property type="component" value="Chromosome"/>
</dbReference>
<dbReference type="AlphaFoldDB" id="D7BMD1"/>
<keyword evidence="1" id="KW-0732">Signal</keyword>
<accession>D7BMD1</accession>
<evidence type="ECO:0000256" key="1">
    <source>
        <dbReference type="SAM" id="SignalP"/>
    </source>
</evidence>
<dbReference type="EMBL" id="CP002045">
    <property type="protein sequence ID" value="ADH92080.1"/>
    <property type="molecule type" value="Genomic_DNA"/>
</dbReference>
<dbReference type="KEGG" id="ahe:Arch_0322"/>
<dbReference type="Pfam" id="PF07373">
    <property type="entry name" value="CAMP_factor"/>
    <property type="match status" value="1"/>
</dbReference>
<dbReference type="InterPro" id="IPR010860">
    <property type="entry name" value="CAMP_factor"/>
</dbReference>
<gene>
    <name evidence="2" type="ordered locus">Arch_0322</name>
</gene>
<dbReference type="OrthoDB" id="3711824at2"/>
<protein>
    <submittedName>
        <fullName evidence="2">cAMP factor family protein</fullName>
    </submittedName>
</protein>
<organism evidence="2 3">
    <name type="scientific">Arcanobacterium haemolyticum (strain ATCC 9345 / DSM 20595 / CCM 5947 / CCUG 17215 / LMG 16163 / NBRC 15585 / NCTC 8452 / 11018)</name>
    <dbReference type="NCBI Taxonomy" id="644284"/>
    <lineage>
        <taxon>Bacteria</taxon>
        <taxon>Bacillati</taxon>
        <taxon>Actinomycetota</taxon>
        <taxon>Actinomycetes</taxon>
        <taxon>Actinomycetales</taxon>
        <taxon>Actinomycetaceae</taxon>
        <taxon>Arcanobacterium</taxon>
    </lineage>
</organism>
<dbReference type="HOGENOM" id="CLU_068037_0_0_11"/>
<keyword evidence="3" id="KW-1185">Reference proteome</keyword>
<name>D7BMD1_ARCHD</name>
<feature type="signal peptide" evidence="1">
    <location>
        <begin position="1"/>
        <end position="20"/>
    </location>
</feature>
<dbReference type="eggNOG" id="COG5492">
    <property type="taxonomic scope" value="Bacteria"/>
</dbReference>
<reference evidence="2 3" key="1">
    <citation type="journal article" date="2010" name="Stand. Genomic Sci.">
        <title>Complete genome sequence of Arcanobacterium haemolyticum type strain (11018).</title>
        <authorList>
            <person name="Yasawong M."/>
            <person name="Teshima H."/>
            <person name="Lapidus A."/>
            <person name="Nolan M."/>
            <person name="Lucas S."/>
            <person name="Glavina Del Rio T."/>
            <person name="Tice H."/>
            <person name="Cheng J."/>
            <person name="Bruce D."/>
            <person name="Detter C."/>
            <person name="Tapia R."/>
            <person name="Han C."/>
            <person name="Goodwin L."/>
            <person name="Pitluck S."/>
            <person name="Liolios K."/>
            <person name="Ivanova N."/>
            <person name="Mavromatis K."/>
            <person name="Mikhailova N."/>
            <person name="Pati A."/>
            <person name="Chen A."/>
            <person name="Palaniappan K."/>
            <person name="Land M."/>
            <person name="Hauser L."/>
            <person name="Chang Y."/>
            <person name="Jeffries C."/>
            <person name="Rohde M."/>
            <person name="Sikorski J."/>
            <person name="Pukall R."/>
            <person name="Goker M."/>
            <person name="Woyke T."/>
            <person name="Bristow J."/>
            <person name="Eisen J."/>
            <person name="Markowitz V."/>
            <person name="Hugenholtz P."/>
            <person name="Kyrpides N."/>
            <person name="Klenk H."/>
        </authorList>
    </citation>
    <scope>NUCLEOTIDE SEQUENCE [LARGE SCALE GENOMIC DNA]</scope>
    <source>
        <strain evidence="3">ATCC 9345 / DSM 20595 / CCUG 17215 / LMG 16163 / NBRC 15585 / NCTC 8452 / 11018</strain>
    </source>
</reference>
<proteinExistence type="predicted"/>
<feature type="chain" id="PRO_5039262444" evidence="1">
    <location>
        <begin position="21"/>
        <end position="272"/>
    </location>
</feature>